<organism evidence="1 2">
    <name type="scientific">Fulvimarina manganoxydans</name>
    <dbReference type="NCBI Taxonomy" id="937218"/>
    <lineage>
        <taxon>Bacteria</taxon>
        <taxon>Pseudomonadati</taxon>
        <taxon>Pseudomonadota</taxon>
        <taxon>Alphaproteobacteria</taxon>
        <taxon>Hyphomicrobiales</taxon>
        <taxon>Aurantimonadaceae</taxon>
        <taxon>Fulvimarina</taxon>
    </lineage>
</organism>
<evidence type="ECO:0000313" key="2">
    <source>
        <dbReference type="Proteomes" id="UP000192656"/>
    </source>
</evidence>
<reference evidence="1 2" key="1">
    <citation type="submission" date="2017-04" db="EMBL/GenBank/DDBJ databases">
        <authorList>
            <person name="Afonso C.L."/>
            <person name="Miller P.J."/>
            <person name="Scott M.A."/>
            <person name="Spackman E."/>
            <person name="Goraichik I."/>
            <person name="Dimitrov K.M."/>
            <person name="Suarez D.L."/>
            <person name="Swayne D.E."/>
        </authorList>
    </citation>
    <scope>NUCLEOTIDE SEQUENCE [LARGE SCALE GENOMIC DNA]</scope>
    <source>
        <strain evidence="1 2">CGMCC 1.10972</strain>
    </source>
</reference>
<accession>A0A1W2C945</accession>
<name>A0A1W2C945_9HYPH</name>
<gene>
    <name evidence="1" type="ORF">SAMN06297251_10948</name>
</gene>
<dbReference type="RefSeq" id="WP_084410212.1">
    <property type="nucleotide sequence ID" value="NZ_FWXR01000009.1"/>
</dbReference>
<dbReference type="STRING" id="937218.SAMN06297251_10948"/>
<dbReference type="OrthoDB" id="7854136at2"/>
<dbReference type="EMBL" id="FWXR01000009">
    <property type="protein sequence ID" value="SMC81699.1"/>
    <property type="molecule type" value="Genomic_DNA"/>
</dbReference>
<sequence length="162" mass="18164">MSAVSALVSTEDAAESVVIPFSRHAAQPCPTFAQRPAELEPADMDRLNRLRWLALKSRLAPKPDVERACYLLAGDRKRAIEPVANAFFRGLQAHGLRPIELYRPGTRHPSADEIWMLRLMLAYGGGEERSAAALVAWRIRPEGRRWMRFLAASLAEFIQDAL</sequence>
<proteinExistence type="predicted"/>
<protein>
    <submittedName>
        <fullName evidence="1">Uncharacterized protein</fullName>
    </submittedName>
</protein>
<dbReference type="AlphaFoldDB" id="A0A1W2C945"/>
<evidence type="ECO:0000313" key="1">
    <source>
        <dbReference type="EMBL" id="SMC81699.1"/>
    </source>
</evidence>
<keyword evidence="2" id="KW-1185">Reference proteome</keyword>
<dbReference type="Proteomes" id="UP000192656">
    <property type="component" value="Unassembled WGS sequence"/>
</dbReference>